<keyword evidence="2" id="KW-1185">Reference proteome</keyword>
<dbReference type="EMBL" id="ML208372">
    <property type="protein sequence ID" value="TFK67593.1"/>
    <property type="molecule type" value="Genomic_DNA"/>
</dbReference>
<name>A0ACD3ANU0_9AGAR</name>
<organism evidence="1 2">
    <name type="scientific">Pluteus cervinus</name>
    <dbReference type="NCBI Taxonomy" id="181527"/>
    <lineage>
        <taxon>Eukaryota</taxon>
        <taxon>Fungi</taxon>
        <taxon>Dikarya</taxon>
        <taxon>Basidiomycota</taxon>
        <taxon>Agaricomycotina</taxon>
        <taxon>Agaricomycetes</taxon>
        <taxon>Agaricomycetidae</taxon>
        <taxon>Agaricales</taxon>
        <taxon>Pluteineae</taxon>
        <taxon>Pluteaceae</taxon>
        <taxon>Pluteus</taxon>
    </lineage>
</organism>
<proteinExistence type="predicted"/>
<accession>A0ACD3ANU0</accession>
<evidence type="ECO:0000313" key="2">
    <source>
        <dbReference type="Proteomes" id="UP000308600"/>
    </source>
</evidence>
<gene>
    <name evidence="1" type="ORF">BDN72DRAFT_91572</name>
</gene>
<sequence length="155" mass="17258">MARRLVPLQDYKTDAGDSCVCLLGMVLLTIYRSRLEYTFHLAKQTTGGAGYVHSMLHCRARLPPIALTGDKDTGHLSSESRQKYGPVALDDILVPSLVLYNIKRPIPIEDLRAAVASLLTDGNKPQEVTWKCINYAPLSKVFLDLGRELRIVVCF</sequence>
<reference evidence="1 2" key="1">
    <citation type="journal article" date="2019" name="Nat. Ecol. Evol.">
        <title>Megaphylogeny resolves global patterns of mushroom evolution.</title>
        <authorList>
            <person name="Varga T."/>
            <person name="Krizsan K."/>
            <person name="Foldi C."/>
            <person name="Dima B."/>
            <person name="Sanchez-Garcia M."/>
            <person name="Sanchez-Ramirez S."/>
            <person name="Szollosi G.J."/>
            <person name="Szarkandi J.G."/>
            <person name="Papp V."/>
            <person name="Albert L."/>
            <person name="Andreopoulos W."/>
            <person name="Angelini C."/>
            <person name="Antonin V."/>
            <person name="Barry K.W."/>
            <person name="Bougher N.L."/>
            <person name="Buchanan P."/>
            <person name="Buyck B."/>
            <person name="Bense V."/>
            <person name="Catcheside P."/>
            <person name="Chovatia M."/>
            <person name="Cooper J."/>
            <person name="Damon W."/>
            <person name="Desjardin D."/>
            <person name="Finy P."/>
            <person name="Geml J."/>
            <person name="Haridas S."/>
            <person name="Hughes K."/>
            <person name="Justo A."/>
            <person name="Karasinski D."/>
            <person name="Kautmanova I."/>
            <person name="Kiss B."/>
            <person name="Kocsube S."/>
            <person name="Kotiranta H."/>
            <person name="LaButti K.M."/>
            <person name="Lechner B.E."/>
            <person name="Liimatainen K."/>
            <person name="Lipzen A."/>
            <person name="Lukacs Z."/>
            <person name="Mihaltcheva S."/>
            <person name="Morgado L.N."/>
            <person name="Niskanen T."/>
            <person name="Noordeloos M.E."/>
            <person name="Ohm R.A."/>
            <person name="Ortiz-Santana B."/>
            <person name="Ovrebo C."/>
            <person name="Racz N."/>
            <person name="Riley R."/>
            <person name="Savchenko A."/>
            <person name="Shiryaev A."/>
            <person name="Soop K."/>
            <person name="Spirin V."/>
            <person name="Szebenyi C."/>
            <person name="Tomsovsky M."/>
            <person name="Tulloss R.E."/>
            <person name="Uehling J."/>
            <person name="Grigoriev I.V."/>
            <person name="Vagvolgyi C."/>
            <person name="Papp T."/>
            <person name="Martin F.M."/>
            <person name="Miettinen O."/>
            <person name="Hibbett D.S."/>
            <person name="Nagy L.G."/>
        </authorList>
    </citation>
    <scope>NUCLEOTIDE SEQUENCE [LARGE SCALE GENOMIC DNA]</scope>
    <source>
        <strain evidence="1 2">NL-1719</strain>
    </source>
</reference>
<protein>
    <submittedName>
        <fullName evidence="1">Uncharacterized protein</fullName>
    </submittedName>
</protein>
<evidence type="ECO:0000313" key="1">
    <source>
        <dbReference type="EMBL" id="TFK67593.1"/>
    </source>
</evidence>
<dbReference type="Proteomes" id="UP000308600">
    <property type="component" value="Unassembled WGS sequence"/>
</dbReference>